<dbReference type="Proteomes" id="UP000632377">
    <property type="component" value="Unassembled WGS sequence"/>
</dbReference>
<feature type="transmembrane region" description="Helical" evidence="1">
    <location>
        <begin position="67"/>
        <end position="86"/>
    </location>
</feature>
<evidence type="ECO:0000256" key="1">
    <source>
        <dbReference type="SAM" id="Phobius"/>
    </source>
</evidence>
<gene>
    <name evidence="2" type="ORF">JK636_15720</name>
</gene>
<sequence length="89" mass="10573">MRKTINVLGWLSVALTIAALVSTMLSTYHFVYIKYFYGYYTLQMCLFFTMLIWGIKMFYLKSSFKDLIYTAICFLMAFGSMFFRLMKVN</sequence>
<keyword evidence="1" id="KW-0472">Membrane</keyword>
<feature type="transmembrane region" description="Helical" evidence="1">
    <location>
        <begin position="7"/>
        <end position="31"/>
    </location>
</feature>
<feature type="transmembrane region" description="Helical" evidence="1">
    <location>
        <begin position="37"/>
        <end position="55"/>
    </location>
</feature>
<keyword evidence="1" id="KW-0812">Transmembrane</keyword>
<accession>A0ABS1TEZ4</accession>
<keyword evidence="1" id="KW-1133">Transmembrane helix</keyword>
<evidence type="ECO:0000313" key="2">
    <source>
        <dbReference type="EMBL" id="MBL4937176.1"/>
    </source>
</evidence>
<protein>
    <submittedName>
        <fullName evidence="2">Uncharacterized protein</fullName>
    </submittedName>
</protein>
<reference evidence="2 3" key="1">
    <citation type="submission" date="2021-01" db="EMBL/GenBank/DDBJ databases">
        <title>Genome public.</title>
        <authorList>
            <person name="Liu C."/>
            <person name="Sun Q."/>
        </authorList>
    </citation>
    <scope>NUCLEOTIDE SEQUENCE [LARGE SCALE GENOMIC DNA]</scope>
    <source>
        <strain evidence="2 3">YIM B02515</strain>
    </source>
</reference>
<dbReference type="EMBL" id="JAESWC010000012">
    <property type="protein sequence ID" value="MBL4937176.1"/>
    <property type="molecule type" value="Genomic_DNA"/>
</dbReference>
<proteinExistence type="predicted"/>
<name>A0ABS1TEZ4_9CLOT</name>
<dbReference type="RefSeq" id="WP_202749929.1">
    <property type="nucleotide sequence ID" value="NZ_JAESWC010000012.1"/>
</dbReference>
<keyword evidence="3" id="KW-1185">Reference proteome</keyword>
<comment type="caution">
    <text evidence="2">The sequence shown here is derived from an EMBL/GenBank/DDBJ whole genome shotgun (WGS) entry which is preliminary data.</text>
</comment>
<organism evidence="2 3">
    <name type="scientific">Clostridium rhizosphaerae</name>
    <dbReference type="NCBI Taxonomy" id="2803861"/>
    <lineage>
        <taxon>Bacteria</taxon>
        <taxon>Bacillati</taxon>
        <taxon>Bacillota</taxon>
        <taxon>Clostridia</taxon>
        <taxon>Eubacteriales</taxon>
        <taxon>Clostridiaceae</taxon>
        <taxon>Clostridium</taxon>
    </lineage>
</organism>
<evidence type="ECO:0000313" key="3">
    <source>
        <dbReference type="Proteomes" id="UP000632377"/>
    </source>
</evidence>